<dbReference type="HOGENOM" id="CLU_000288_144_4_1"/>
<dbReference type="Gene3D" id="3.40.1090.10">
    <property type="entry name" value="Cytosolic phospholipase A2 catalytic domain"/>
    <property type="match status" value="1"/>
</dbReference>
<accession>A0A0C3BFH6</accession>
<keyword evidence="2" id="KW-1185">Reference proteome</keyword>
<gene>
    <name evidence="1" type="ORF">M408DRAFT_294987</name>
</gene>
<evidence type="ECO:0008006" key="3">
    <source>
        <dbReference type="Google" id="ProtNLM"/>
    </source>
</evidence>
<dbReference type="EMBL" id="KN824285">
    <property type="protein sequence ID" value="KIM30191.1"/>
    <property type="molecule type" value="Genomic_DNA"/>
</dbReference>
<protein>
    <recommendedName>
        <fullName evidence="3">PNPLA domain-containing protein</fullName>
    </recommendedName>
</protein>
<name>A0A0C3BFH6_SERVB</name>
<organism evidence="1 2">
    <name type="scientific">Serendipita vermifera MAFF 305830</name>
    <dbReference type="NCBI Taxonomy" id="933852"/>
    <lineage>
        <taxon>Eukaryota</taxon>
        <taxon>Fungi</taxon>
        <taxon>Dikarya</taxon>
        <taxon>Basidiomycota</taxon>
        <taxon>Agaricomycotina</taxon>
        <taxon>Agaricomycetes</taxon>
        <taxon>Sebacinales</taxon>
        <taxon>Serendipitaceae</taxon>
        <taxon>Serendipita</taxon>
    </lineage>
</organism>
<sequence length="202" mass="22510">MRLEDISDTGICILSFDNGGPGTYSQLLMIKKYMEILSEKLGISEEVVRPADHFDLMTGVGFGGLAAFTLGYLRMRVDQAIDALLITVSAVFPQEHEKTLDPEANTMKLRLAISNLLETWKMSADTSMYDQTLPPNRWLYMLQPQPTSTILASFVHTQPAERVSTRPSSMLYALLLLLHPFLRQSKSGLVCGKRALLEGLSE</sequence>
<dbReference type="OrthoDB" id="630895at2759"/>
<dbReference type="Proteomes" id="UP000054097">
    <property type="component" value="Unassembled WGS sequence"/>
</dbReference>
<reference evidence="1 2" key="1">
    <citation type="submission" date="2014-04" db="EMBL/GenBank/DDBJ databases">
        <authorList>
            <consortium name="DOE Joint Genome Institute"/>
            <person name="Kuo A."/>
            <person name="Zuccaro A."/>
            <person name="Kohler A."/>
            <person name="Nagy L.G."/>
            <person name="Floudas D."/>
            <person name="Copeland A."/>
            <person name="Barry K.W."/>
            <person name="Cichocki N."/>
            <person name="Veneault-Fourrey C."/>
            <person name="LaButti K."/>
            <person name="Lindquist E.A."/>
            <person name="Lipzen A."/>
            <person name="Lundell T."/>
            <person name="Morin E."/>
            <person name="Murat C."/>
            <person name="Sun H."/>
            <person name="Tunlid A."/>
            <person name="Henrissat B."/>
            <person name="Grigoriev I.V."/>
            <person name="Hibbett D.S."/>
            <person name="Martin F."/>
            <person name="Nordberg H.P."/>
            <person name="Cantor M.N."/>
            <person name="Hua S.X."/>
        </authorList>
    </citation>
    <scope>NUCLEOTIDE SEQUENCE [LARGE SCALE GENOMIC DNA]</scope>
    <source>
        <strain evidence="1 2">MAFF 305830</strain>
    </source>
</reference>
<dbReference type="AlphaFoldDB" id="A0A0C3BFH6"/>
<proteinExistence type="predicted"/>
<evidence type="ECO:0000313" key="1">
    <source>
        <dbReference type="EMBL" id="KIM30191.1"/>
    </source>
</evidence>
<dbReference type="STRING" id="933852.A0A0C3BFH6"/>
<reference evidence="2" key="2">
    <citation type="submission" date="2015-01" db="EMBL/GenBank/DDBJ databases">
        <title>Evolutionary Origins and Diversification of the Mycorrhizal Mutualists.</title>
        <authorList>
            <consortium name="DOE Joint Genome Institute"/>
            <consortium name="Mycorrhizal Genomics Consortium"/>
            <person name="Kohler A."/>
            <person name="Kuo A."/>
            <person name="Nagy L.G."/>
            <person name="Floudas D."/>
            <person name="Copeland A."/>
            <person name="Barry K.W."/>
            <person name="Cichocki N."/>
            <person name="Veneault-Fourrey C."/>
            <person name="LaButti K."/>
            <person name="Lindquist E.A."/>
            <person name="Lipzen A."/>
            <person name="Lundell T."/>
            <person name="Morin E."/>
            <person name="Murat C."/>
            <person name="Riley R."/>
            <person name="Ohm R."/>
            <person name="Sun H."/>
            <person name="Tunlid A."/>
            <person name="Henrissat B."/>
            <person name="Grigoriev I.V."/>
            <person name="Hibbett D.S."/>
            <person name="Martin F."/>
        </authorList>
    </citation>
    <scope>NUCLEOTIDE SEQUENCE [LARGE SCALE GENOMIC DNA]</scope>
    <source>
        <strain evidence="2">MAFF 305830</strain>
    </source>
</reference>
<evidence type="ECO:0000313" key="2">
    <source>
        <dbReference type="Proteomes" id="UP000054097"/>
    </source>
</evidence>